<dbReference type="Pfam" id="PF02995">
    <property type="entry name" value="DUF229"/>
    <property type="match status" value="1"/>
</dbReference>
<keyword evidence="1" id="KW-0812">Transmembrane</keyword>
<feature type="transmembrane region" description="Helical" evidence="1">
    <location>
        <begin position="179"/>
        <end position="199"/>
    </location>
</feature>
<dbReference type="AlphaFoldDB" id="Q557K6"/>
<dbReference type="eggNOG" id="ENOG502QRYZ">
    <property type="taxonomic scope" value="Eukaryota"/>
</dbReference>
<dbReference type="VEuPathDB" id="AmoebaDB:DDB_G0273497"/>
<dbReference type="HOGENOM" id="CLU_386590_0_0_1"/>
<dbReference type="PANTHER" id="PTHR10974:SF74">
    <property type="entry name" value="SULFATASE N-TERMINAL DOMAIN-CONTAINING PROTEIN"/>
    <property type="match status" value="1"/>
</dbReference>
<dbReference type="Proteomes" id="UP000002195">
    <property type="component" value="Unassembled WGS sequence"/>
</dbReference>
<evidence type="ECO:0000313" key="4">
    <source>
        <dbReference type="Proteomes" id="UP000002195"/>
    </source>
</evidence>
<dbReference type="dictyBase" id="DDB_G0273441"/>
<dbReference type="dictyBase" id="DDB_G0273497"/>
<feature type="transmembrane region" description="Helical" evidence="1">
    <location>
        <begin position="211"/>
        <end position="228"/>
    </location>
</feature>
<dbReference type="PANTHER" id="PTHR10974">
    <property type="entry name" value="FI08016P-RELATED"/>
    <property type="match status" value="1"/>
</dbReference>
<keyword evidence="1" id="KW-0472">Membrane</keyword>
<dbReference type="GeneID" id="8618992"/>
<feature type="transmembrane region" description="Helical" evidence="1">
    <location>
        <begin position="140"/>
        <end position="159"/>
    </location>
</feature>
<accession>Q557K6</accession>
<dbReference type="SUPFAM" id="SSF53649">
    <property type="entry name" value="Alkaline phosphatase-like"/>
    <property type="match status" value="1"/>
</dbReference>
<dbReference type="InterPro" id="IPR017850">
    <property type="entry name" value="Alkaline_phosphatase_core_sf"/>
</dbReference>
<dbReference type="GeneID" id="8618985"/>
<proteinExistence type="predicted"/>
<keyword evidence="4" id="KW-1185">Reference proteome</keyword>
<dbReference type="KEGG" id="ddi:DDB_G0273497"/>
<evidence type="ECO:0000313" key="2">
    <source>
        <dbReference type="EMBL" id="EAL70675.1"/>
    </source>
</evidence>
<protein>
    <submittedName>
        <fullName evidence="3">Uncharacterized protein</fullName>
    </submittedName>
</protein>
<keyword evidence="1" id="KW-1133">Transmembrane helix</keyword>
<evidence type="ECO:0000256" key="1">
    <source>
        <dbReference type="SAM" id="Phobius"/>
    </source>
</evidence>
<evidence type="ECO:0000313" key="3">
    <source>
        <dbReference type="EMBL" id="EAL70703.1"/>
    </source>
</evidence>
<dbReference type="STRING" id="44689.Q557K6"/>
<accession>Q86KH9</accession>
<dbReference type="EMBL" id="AAFI02000010">
    <property type="protein sequence ID" value="EAL70675.1"/>
    <property type="molecule type" value="Genomic_DNA"/>
</dbReference>
<feature type="transmembrane region" description="Helical" evidence="1">
    <location>
        <begin position="38"/>
        <end position="56"/>
    </location>
</feature>
<reference evidence="3" key="3">
    <citation type="submission" date="2009-08" db="EMBL/GenBank/DDBJ databases">
        <authorList>
            <consortium name="The Dictyostelium discoideum Sequencing Consortium"/>
            <person name="Eichinger L."/>
            <person name="Pachebat J.A."/>
            <person name="Gloeckner G."/>
            <person name="Rajandream M.-A."/>
            <person name="Sucgang R."/>
            <person name="Song J."/>
            <person name="Cox E.C."/>
            <person name="Tunggal B."/>
            <person name="Szafranski K."/>
            <person name="Konfortov B.A."/>
            <person name="Farbrother P."/>
            <person name="Bankier A.T."/>
            <person name="Lehmann R."/>
            <person name="Hamlin N."/>
            <person name="Xu Q."/>
            <person name="Davies R."/>
            <person name="Gaudet P."/>
            <person name="Fey P."/>
            <person name="Pilcher K."/>
            <person name="Chen G."/>
            <person name="Saunders D."/>
            <person name="Sodergren E."/>
            <person name="Davis P."/>
            <person name="Nie X."/>
            <person name="Kerhornou A."/>
            <person name="Hemphill L."/>
            <person name="Bason N."/>
            <person name="Berriman M."/>
            <person name="Desany B."/>
            <person name="Churcher C."/>
            <person name="Cooper J."/>
            <person name="van Driessche N."/>
            <person name="Cronin A."/>
            <person name="Goodhead I."/>
            <person name="Muzny D."/>
            <person name="Hall N."/>
            <person name="Harper D."/>
            <person name="Lindsay R."/>
            <person name="Hauser H."/>
            <person name="James K."/>
            <person name="Quiles M."/>
            <person name="Buchrieser C."/>
            <person name="Wardroper A."/>
            <person name="Thangavelu M."/>
            <person name="Johnson D."/>
            <person name="Knights A."/>
            <person name="Loulseged H."/>
            <person name="Mungall K."/>
            <person name="Price C."/>
            <person name="Ma J."/>
            <person name="Quail M."/>
            <person name="Hernandez J."/>
            <person name="Rabbinowitsch E."/>
            <person name="Steffen D."/>
            <person name="Sanders M."/>
            <person name="Weinstock G."/>
            <person name="Sharp S."/>
            <person name="Just E."/>
            <person name="Shaulsky G."/>
            <person name="Simmonds M."/>
            <person name="Tivey A."/>
            <person name="White B."/>
            <person name="Walker D."/>
            <person name="Woodward J."/>
            <person name="Winckler T."/>
            <person name="Schleicher M."/>
            <person name="Rosenthal A."/>
            <person name="Rivero F."/>
            <person name="Chisholm R.L."/>
            <person name="Gibbs R."/>
            <person name="Loomis W.F."/>
            <person name="Platzer M."/>
            <person name="Kay R.R."/>
            <person name="Williams J."/>
            <person name="Dear P.H."/>
            <person name="Noegel A.A."/>
            <person name="Barrell B."/>
            <person name="Kuspa A."/>
        </authorList>
    </citation>
    <scope>NUCLEOTIDE SEQUENCE</scope>
    <source>
        <strain evidence="3">AX4</strain>
    </source>
</reference>
<dbReference type="OMA" id="TMAMYNG"/>
<gene>
    <name evidence="2" type="ORF">DDB_G0273441</name>
    <name evidence="3" type="ORF">DDB_G0273497</name>
</gene>
<organism evidence="3 4">
    <name type="scientific">Dictyostelium discoideum</name>
    <name type="common">Social amoeba</name>
    <dbReference type="NCBI Taxonomy" id="44689"/>
    <lineage>
        <taxon>Eukaryota</taxon>
        <taxon>Amoebozoa</taxon>
        <taxon>Evosea</taxon>
        <taxon>Eumycetozoa</taxon>
        <taxon>Dictyostelia</taxon>
        <taxon>Dictyosteliales</taxon>
        <taxon>Dictyosteliaceae</taxon>
        <taxon>Dictyostelium</taxon>
    </lineage>
</organism>
<sequence>MIIKKINNSFSKSEFTNKLITIKKLNYKEIIEKIKNGLFNFPIFSILSIYFAQCFYEYSLEGRKDLQWMHANLKFFGIYILISTVFFVFGFVSLGKLIKDLTKIINVGNDYKKYDLYNIKNNNKINKYTKLILKKFNISLVLYRNLLIILFVKLLIISFYKITKDKGATLINHGQYNLIAFTTIMLIYLIGFLSWFLIFKNWTIKNTIIRLFILIILVYISFSIKNIFVSKNWPIGIDGKQLKFKDESSGGGKVCEIETNFIAWPSFLPKGSTRIITGSSECPSESEQFSRLNNGILTMDNCFEENKQYTLSPVFWEEQKKFDTFTNDFKYYEKLFKGKTQTLQYTKPVEIKHETVMAICGNQTEIHYHNIKNQQFYQRTLNNFNSPKIKEHVDKVKLPNHPDEKYNKKPIDILFLMIDALSRAQFKSAMPSTFETLQSIQNQGHSKVFQFFRYHSLKPFSDPNTMAMYNGFNRVGYDDIDYENNINDQGGIGGGGGGDGDYHHDDTNTFTWEKNPMFYQSFRNDSYVTTWVTGLCQDWFQHYLKMDKEVGSVDHEMALPFCSPQLHPPEKPFGIFEGPYSIRRRCLGDKHVHETIFQYINQFWENYKDVGKILHTTFMDGHEGTNEVIQIADKGFQKFLDKDLRPKLNDTFLILASDHGQHMSGYYMWSKGGKIEVAMPMLYLVLPSWFLEKYPHLEQQLLENENKLSTPFQLYDTIRTLSTFPEFGGIDMKDPNGVRNDNQKGFLGKIPDDITCAQLGIPHDFCVCK</sequence>
<dbReference type="KEGG" id="ddi:DDB_G0273441"/>
<reference evidence="3 4" key="2">
    <citation type="journal article" date="2005" name="Nature">
        <title>The genome of the social amoeba Dictyostelium discoideum.</title>
        <authorList>
            <consortium name="The Dictyostelium discoideum Sequencing Consortium"/>
            <person name="Eichinger L."/>
            <person name="Pachebat J.A."/>
            <person name="Glockner G."/>
            <person name="Rajandream M.A."/>
            <person name="Sucgang R."/>
            <person name="Berriman M."/>
            <person name="Song J."/>
            <person name="Olsen R."/>
            <person name="Szafranski K."/>
            <person name="Xu Q."/>
            <person name="Tunggal B."/>
            <person name="Kummerfeld S."/>
            <person name="Madera M."/>
            <person name="Konfortov B.A."/>
            <person name="Rivero F."/>
            <person name="Bankier A.T."/>
            <person name="Lehmann R."/>
            <person name="Hamlin N."/>
            <person name="Davies R."/>
            <person name="Gaudet P."/>
            <person name="Fey P."/>
            <person name="Pilcher K."/>
            <person name="Chen G."/>
            <person name="Saunders D."/>
            <person name="Sodergren E."/>
            <person name="Davis P."/>
            <person name="Kerhornou A."/>
            <person name="Nie X."/>
            <person name="Hall N."/>
            <person name="Anjard C."/>
            <person name="Hemphill L."/>
            <person name="Bason N."/>
            <person name="Farbrother P."/>
            <person name="Desany B."/>
            <person name="Just E."/>
            <person name="Morio T."/>
            <person name="Rost R."/>
            <person name="Churcher C."/>
            <person name="Cooper J."/>
            <person name="Haydock S."/>
            <person name="van Driessche N."/>
            <person name="Cronin A."/>
            <person name="Goodhead I."/>
            <person name="Muzny D."/>
            <person name="Mourier T."/>
            <person name="Pain A."/>
            <person name="Lu M."/>
            <person name="Harper D."/>
            <person name="Lindsay R."/>
            <person name="Hauser H."/>
            <person name="James K."/>
            <person name="Quiles M."/>
            <person name="Madan Babu M."/>
            <person name="Saito T."/>
            <person name="Buchrieser C."/>
            <person name="Wardroper A."/>
            <person name="Felder M."/>
            <person name="Thangavelu M."/>
            <person name="Johnson D."/>
            <person name="Knights A."/>
            <person name="Loulseged H."/>
            <person name="Mungall K."/>
            <person name="Oliver K."/>
            <person name="Price C."/>
            <person name="Quail M.A."/>
            <person name="Urushihara H."/>
            <person name="Hernandez J."/>
            <person name="Rabbinowitsch E."/>
            <person name="Steffen D."/>
            <person name="Sanders M."/>
            <person name="Ma J."/>
            <person name="Kohara Y."/>
            <person name="Sharp S."/>
            <person name="Simmonds M."/>
            <person name="Spiegler S."/>
            <person name="Tivey A."/>
            <person name="Sugano S."/>
            <person name="White B."/>
            <person name="Walker D."/>
            <person name="Woodward J."/>
            <person name="Winckler T."/>
            <person name="Tanaka Y."/>
            <person name="Shaulsky G."/>
            <person name="Schleicher M."/>
            <person name="Weinstock G."/>
            <person name="Rosenthal A."/>
            <person name="Cox E.C."/>
            <person name="Chisholm R.L."/>
            <person name="Gibbs R."/>
            <person name="Loomis W.F."/>
            <person name="Platzer M."/>
            <person name="Kay R.R."/>
            <person name="Williams J."/>
            <person name="Dear P.H."/>
            <person name="Noegel A.A."/>
            <person name="Barrell B."/>
            <person name="Kuspa A."/>
        </authorList>
    </citation>
    <scope>NUCLEOTIDE SEQUENCE [LARGE SCALE GENOMIC DNA]</scope>
    <source>
        <strain evidence="3 4">AX4</strain>
    </source>
</reference>
<dbReference type="InterPro" id="IPR004245">
    <property type="entry name" value="DUF229"/>
</dbReference>
<comment type="caution">
    <text evidence="3">The sequence shown here is derived from an EMBL/GenBank/DDBJ whole genome shotgun (WGS) entry which is preliminary data.</text>
</comment>
<dbReference type="PaxDb" id="44689-DDB0168214"/>
<name>Q557K6_DICDI</name>
<dbReference type="RefSeq" id="XP_644629.1">
    <property type="nucleotide sequence ID" value="XM_639537.1"/>
</dbReference>
<feature type="transmembrane region" description="Helical" evidence="1">
    <location>
        <begin position="76"/>
        <end position="94"/>
    </location>
</feature>
<dbReference type="EMBL" id="AAFI02000010">
    <property type="protein sequence ID" value="EAL70703.1"/>
    <property type="molecule type" value="Genomic_DNA"/>
</dbReference>
<dbReference type="RefSeq" id="XP_644621.1">
    <property type="nucleotide sequence ID" value="XM_639529.1"/>
</dbReference>
<reference evidence="3 4" key="1">
    <citation type="journal article" date="2002" name="Nature">
        <title>Sequence and analysis of chromosome 2 of Dictyostelium discoideum.</title>
        <authorList>
            <consortium name="Dictyostelium Genome Sequencing Consortium"/>
            <person name="Glockner G."/>
            <person name="Eichinger L."/>
            <person name="Szafranski K."/>
            <person name="Pachebat J.A."/>
            <person name="Bankier A.T."/>
            <person name="Dear P.H."/>
            <person name="Lehmann R."/>
            <person name="Baumgart C."/>
            <person name="Parra G."/>
            <person name="Abril J.F."/>
            <person name="Guigo R."/>
            <person name="Kumpf K."/>
            <person name="Tunggal B."/>
            <person name="Cox E."/>
            <person name="Quail M.A."/>
            <person name="Platzer M."/>
            <person name="Rosenthal A."/>
            <person name="Noegel A.A."/>
        </authorList>
    </citation>
    <scope>NUCLEOTIDE SEQUENCE [LARGE SCALE GENOMIC DNA]</scope>
    <source>
        <strain evidence="3 4">AX4</strain>
    </source>
</reference>